<proteinExistence type="predicted"/>
<dbReference type="EMBL" id="CAJGYO010000007">
    <property type="protein sequence ID" value="CAD6244658.1"/>
    <property type="molecule type" value="Genomic_DNA"/>
</dbReference>
<evidence type="ECO:0000313" key="3">
    <source>
        <dbReference type="Proteomes" id="UP000604825"/>
    </source>
</evidence>
<comment type="caution">
    <text evidence="2">The sequence shown here is derived from an EMBL/GenBank/DDBJ whole genome shotgun (WGS) entry which is preliminary data.</text>
</comment>
<dbReference type="Proteomes" id="UP000604825">
    <property type="component" value="Unassembled WGS sequence"/>
</dbReference>
<gene>
    <name evidence="2" type="ORF">NCGR_LOCUS29272</name>
</gene>
<name>A0A811PBX5_9POAL</name>
<feature type="compositionally biased region" description="Low complexity" evidence="1">
    <location>
        <begin position="1"/>
        <end position="25"/>
    </location>
</feature>
<feature type="region of interest" description="Disordered" evidence="1">
    <location>
        <begin position="1"/>
        <end position="36"/>
    </location>
</feature>
<reference evidence="2" key="1">
    <citation type="submission" date="2020-10" db="EMBL/GenBank/DDBJ databases">
        <authorList>
            <person name="Han B."/>
            <person name="Lu T."/>
            <person name="Zhao Q."/>
            <person name="Huang X."/>
            <person name="Zhao Y."/>
        </authorList>
    </citation>
    <scope>NUCLEOTIDE SEQUENCE</scope>
</reference>
<organism evidence="2 3">
    <name type="scientific">Miscanthus lutarioriparius</name>
    <dbReference type="NCBI Taxonomy" id="422564"/>
    <lineage>
        <taxon>Eukaryota</taxon>
        <taxon>Viridiplantae</taxon>
        <taxon>Streptophyta</taxon>
        <taxon>Embryophyta</taxon>
        <taxon>Tracheophyta</taxon>
        <taxon>Spermatophyta</taxon>
        <taxon>Magnoliopsida</taxon>
        <taxon>Liliopsida</taxon>
        <taxon>Poales</taxon>
        <taxon>Poaceae</taxon>
        <taxon>PACMAD clade</taxon>
        <taxon>Panicoideae</taxon>
        <taxon>Andropogonodae</taxon>
        <taxon>Andropogoneae</taxon>
        <taxon>Saccharinae</taxon>
        <taxon>Miscanthus</taxon>
    </lineage>
</organism>
<feature type="compositionally biased region" description="Basic and acidic residues" evidence="1">
    <location>
        <begin position="105"/>
        <end position="114"/>
    </location>
</feature>
<dbReference type="OrthoDB" id="696716at2759"/>
<evidence type="ECO:0000256" key="1">
    <source>
        <dbReference type="SAM" id="MobiDB-lite"/>
    </source>
</evidence>
<evidence type="ECO:0000313" key="2">
    <source>
        <dbReference type="EMBL" id="CAD6244658.1"/>
    </source>
</evidence>
<dbReference type="AlphaFoldDB" id="A0A811PBX5"/>
<keyword evidence="3" id="KW-1185">Reference proteome</keyword>
<feature type="region of interest" description="Disordered" evidence="1">
    <location>
        <begin position="100"/>
        <end position="136"/>
    </location>
</feature>
<feature type="region of interest" description="Disordered" evidence="1">
    <location>
        <begin position="235"/>
        <end position="254"/>
    </location>
</feature>
<protein>
    <submittedName>
        <fullName evidence="2">Uncharacterized protein</fullName>
    </submittedName>
</protein>
<accession>A0A811PBX5</accession>
<sequence length="254" mass="27018">MGAAQGGAEARAQQTGGAAGPAARRTPPPDPLPVAPSSFLVLVDEFRSKSKMPLGRKAQTARTQTPIEAMALECESERAQNIMRNNQVFESLGIGAYGATGKGTSARDKDDVPEKSGSLYNPEDNEGSNQVDKDEVSKASKVGMGMCVTRMSNILALSLVEICKKNIKTQPIAIDLFKEMHCSKKSGFCEPVQNATAAIEAIEAEPMQEGQQLMSSIEIVAKVVPQSSTFLQNVGLSTSKPSSRSAVSSQVWEL</sequence>